<feature type="region of interest" description="Disordered" evidence="1">
    <location>
        <begin position="82"/>
        <end position="120"/>
    </location>
</feature>
<protein>
    <submittedName>
        <fullName evidence="3">Uncharacterized protein</fullName>
    </submittedName>
</protein>
<gene>
    <name evidence="3" type="primary">Acey_s0536.g3097</name>
    <name evidence="3" type="ORF">Y032_0536g3097</name>
</gene>
<comment type="caution">
    <text evidence="3">The sequence shown here is derived from an EMBL/GenBank/DDBJ whole genome shotgun (WGS) entry which is preliminary data.</text>
</comment>
<feature type="compositionally biased region" description="Low complexity" evidence="1">
    <location>
        <begin position="84"/>
        <end position="101"/>
    </location>
</feature>
<evidence type="ECO:0000313" key="3">
    <source>
        <dbReference type="EMBL" id="EYC42292.1"/>
    </source>
</evidence>
<keyword evidence="4" id="KW-1185">Reference proteome</keyword>
<dbReference type="EMBL" id="JARK01000136">
    <property type="protein sequence ID" value="EYC42292.1"/>
    <property type="molecule type" value="Genomic_DNA"/>
</dbReference>
<sequence length="120" mass="12945">MKPGVTTLPVVARRRSPTEAIDPAALALCHPPAAFLFPTFSTSNGLFWGSWLACFWRLMPVPLIMAIIRKIHRVLRVDEVTQEGARLGTGTPPATTPEGSPLATPFEEGNPEGLDLDSPV</sequence>
<name>A0A016WSP0_9BILA</name>
<organism evidence="3 4">
    <name type="scientific">Ancylostoma ceylanicum</name>
    <dbReference type="NCBI Taxonomy" id="53326"/>
    <lineage>
        <taxon>Eukaryota</taxon>
        <taxon>Metazoa</taxon>
        <taxon>Ecdysozoa</taxon>
        <taxon>Nematoda</taxon>
        <taxon>Chromadorea</taxon>
        <taxon>Rhabditida</taxon>
        <taxon>Rhabditina</taxon>
        <taxon>Rhabditomorpha</taxon>
        <taxon>Strongyloidea</taxon>
        <taxon>Ancylostomatidae</taxon>
        <taxon>Ancylostomatinae</taxon>
        <taxon>Ancylostoma</taxon>
    </lineage>
</organism>
<evidence type="ECO:0000313" key="4">
    <source>
        <dbReference type="Proteomes" id="UP000024635"/>
    </source>
</evidence>
<dbReference type="AlphaFoldDB" id="A0A016WSP0"/>
<accession>A0A016WSP0</accession>
<keyword evidence="2" id="KW-1133">Transmembrane helix</keyword>
<evidence type="ECO:0000256" key="1">
    <source>
        <dbReference type="SAM" id="MobiDB-lite"/>
    </source>
</evidence>
<keyword evidence="2" id="KW-0472">Membrane</keyword>
<proteinExistence type="predicted"/>
<dbReference type="Proteomes" id="UP000024635">
    <property type="component" value="Unassembled WGS sequence"/>
</dbReference>
<reference evidence="4" key="1">
    <citation type="journal article" date="2015" name="Nat. Genet.">
        <title>The genome and transcriptome of the zoonotic hookworm Ancylostoma ceylanicum identify infection-specific gene families.</title>
        <authorList>
            <person name="Schwarz E.M."/>
            <person name="Hu Y."/>
            <person name="Antoshechkin I."/>
            <person name="Miller M.M."/>
            <person name="Sternberg P.W."/>
            <person name="Aroian R.V."/>
        </authorList>
    </citation>
    <scope>NUCLEOTIDE SEQUENCE</scope>
    <source>
        <strain evidence="4">HY135</strain>
    </source>
</reference>
<evidence type="ECO:0000256" key="2">
    <source>
        <dbReference type="SAM" id="Phobius"/>
    </source>
</evidence>
<feature type="transmembrane region" description="Helical" evidence="2">
    <location>
        <begin position="46"/>
        <end position="68"/>
    </location>
</feature>
<keyword evidence="2" id="KW-0812">Transmembrane</keyword>